<protein>
    <submittedName>
        <fullName evidence="3">Response regulator</fullName>
    </submittedName>
</protein>
<dbReference type="InterPro" id="IPR011006">
    <property type="entry name" value="CheY-like_superfamily"/>
</dbReference>
<evidence type="ECO:0000313" key="4">
    <source>
        <dbReference type="Proteomes" id="UP001526143"/>
    </source>
</evidence>
<organism evidence="3 4">
    <name type="scientific">Plectonema radiosum NIES-515</name>
    <dbReference type="NCBI Taxonomy" id="2986073"/>
    <lineage>
        <taxon>Bacteria</taxon>
        <taxon>Bacillati</taxon>
        <taxon>Cyanobacteriota</taxon>
        <taxon>Cyanophyceae</taxon>
        <taxon>Oscillatoriophycideae</taxon>
        <taxon>Oscillatoriales</taxon>
        <taxon>Microcoleaceae</taxon>
        <taxon>Plectonema</taxon>
    </lineage>
</organism>
<dbReference type="PANTHER" id="PTHR44520:SF1">
    <property type="entry name" value="TWO-COMPONENT SYSTEM REGULATORY PROTEIN"/>
    <property type="match status" value="1"/>
</dbReference>
<dbReference type="CDD" id="cd17557">
    <property type="entry name" value="REC_Rcp-like"/>
    <property type="match status" value="1"/>
</dbReference>
<comment type="caution">
    <text evidence="3">The sequence shown here is derived from an EMBL/GenBank/DDBJ whole genome shotgun (WGS) entry which is preliminary data.</text>
</comment>
<dbReference type="Gene3D" id="3.40.50.2300">
    <property type="match status" value="1"/>
</dbReference>
<sequence length="166" mass="18859">MEKVALSISHYQVEVSKSMFGHQTPTLLVIEDSDEDFVALQRMMKGTSLPHRVERCTDGDDALDFLYHTGKYVHNKTAPRPSLILLDLNLPGTDGREILHQLKQDDSLKMIPVVVFSTSSNPKDIEACYEYGVNSYILKPIDVHKLKMTIEIFSKYWFGVISLPDT</sequence>
<name>A0ABT3AXY5_9CYAN</name>
<dbReference type="Proteomes" id="UP001526143">
    <property type="component" value="Unassembled WGS sequence"/>
</dbReference>
<dbReference type="InterPro" id="IPR052893">
    <property type="entry name" value="TCS_response_regulator"/>
</dbReference>
<dbReference type="SMART" id="SM00448">
    <property type="entry name" value="REC"/>
    <property type="match status" value="1"/>
</dbReference>
<gene>
    <name evidence="3" type="ORF">OGM63_10635</name>
</gene>
<keyword evidence="4" id="KW-1185">Reference proteome</keyword>
<dbReference type="EMBL" id="JAOWRF010000157">
    <property type="protein sequence ID" value="MCV3213965.1"/>
    <property type="molecule type" value="Genomic_DNA"/>
</dbReference>
<dbReference type="PROSITE" id="PS50110">
    <property type="entry name" value="RESPONSE_REGULATORY"/>
    <property type="match status" value="1"/>
</dbReference>
<evidence type="ECO:0000313" key="3">
    <source>
        <dbReference type="EMBL" id="MCV3213965.1"/>
    </source>
</evidence>
<keyword evidence="1" id="KW-0597">Phosphoprotein</keyword>
<evidence type="ECO:0000259" key="2">
    <source>
        <dbReference type="PROSITE" id="PS50110"/>
    </source>
</evidence>
<feature type="domain" description="Response regulatory" evidence="2">
    <location>
        <begin position="26"/>
        <end position="154"/>
    </location>
</feature>
<feature type="modified residue" description="4-aspartylphosphate" evidence="1">
    <location>
        <position position="87"/>
    </location>
</feature>
<reference evidence="3 4" key="1">
    <citation type="submission" date="2022-10" db="EMBL/GenBank/DDBJ databases">
        <title>Identification of biosynthetic pathway for the production of the potent trypsin inhibitor radiosumin.</title>
        <authorList>
            <person name="Fewer D.P."/>
            <person name="Delbaje E."/>
            <person name="Ouyang X."/>
            <person name="Agostino P.D."/>
            <person name="Wahlsten M."/>
            <person name="Jokela J."/>
            <person name="Permi P."/>
            <person name="Haapaniemi E."/>
            <person name="Koistinen H."/>
        </authorList>
    </citation>
    <scope>NUCLEOTIDE SEQUENCE [LARGE SCALE GENOMIC DNA]</scope>
    <source>
        <strain evidence="3 4">NIES-515</strain>
    </source>
</reference>
<evidence type="ECO:0000256" key="1">
    <source>
        <dbReference type="PROSITE-ProRule" id="PRU00169"/>
    </source>
</evidence>
<proteinExistence type="predicted"/>
<dbReference type="PANTHER" id="PTHR44520">
    <property type="entry name" value="RESPONSE REGULATOR RCP1-RELATED"/>
    <property type="match status" value="1"/>
</dbReference>
<dbReference type="SUPFAM" id="SSF52172">
    <property type="entry name" value="CheY-like"/>
    <property type="match status" value="1"/>
</dbReference>
<dbReference type="Pfam" id="PF00072">
    <property type="entry name" value="Response_reg"/>
    <property type="match status" value="1"/>
</dbReference>
<accession>A0ABT3AXY5</accession>
<dbReference type="InterPro" id="IPR001789">
    <property type="entry name" value="Sig_transdc_resp-reg_receiver"/>
</dbReference>
<dbReference type="RefSeq" id="WP_263745498.1">
    <property type="nucleotide sequence ID" value="NZ_JAOWRF010000157.1"/>
</dbReference>